<dbReference type="RefSeq" id="WP_076069292.1">
    <property type="nucleotide sequence ID" value="NZ_CP019239.1"/>
</dbReference>
<dbReference type="AlphaFoldDB" id="A0A1P8K6D9"/>
<dbReference type="KEGG" id="rsb:RS694_02755"/>
<keyword evidence="2" id="KW-1185">Reference proteome</keyword>
<evidence type="ECO:0000313" key="2">
    <source>
        <dbReference type="Proteomes" id="UP000186110"/>
    </source>
</evidence>
<dbReference type="STRING" id="1484693.RS694_02755"/>
<dbReference type="EMBL" id="CP019239">
    <property type="protein sequence ID" value="APW41578.1"/>
    <property type="molecule type" value="Genomic_DNA"/>
</dbReference>
<evidence type="ECO:0000313" key="1">
    <source>
        <dbReference type="EMBL" id="APW41578.1"/>
    </source>
</evidence>
<proteinExistence type="predicted"/>
<gene>
    <name evidence="1" type="ORF">RS694_02755</name>
</gene>
<sequence length="265" mass="28776">MLDFPADQAAGLRGLAPPTGPHLVAMVSHGDDQTELPLLWRLCSALVSLGYAVTVLDATKRESEANPGLSQHLEYNFRHKEEEQDAPGWSVIPSALGIQNLSAETTLPVQRLQRLAPISSPNGVVILYAKAEWLALLLVDSGVTPLLAVSSVKNSLLTSYLALKRLLLNARLAPTILNMMGERQSSATANPANVTSHLSDCARNFLGYEVNALNIDLCADETRLDAAMRRLSTHLLETAIPLSFPRSRGAYQARTQPADRFARAF</sequence>
<dbReference type="eggNOG" id="ENOG503332S">
    <property type="taxonomic scope" value="Bacteria"/>
</dbReference>
<protein>
    <submittedName>
        <fullName evidence="1">Uncharacterized protein</fullName>
    </submittedName>
</protein>
<name>A0A1P8K6D9_9BURK</name>
<accession>A0A1P8K6D9</accession>
<reference evidence="1 2" key="1">
    <citation type="submission" date="2017-01" db="EMBL/GenBank/DDBJ databases">
        <authorList>
            <person name="Mah S.A."/>
            <person name="Swanson W.J."/>
            <person name="Moy G.W."/>
            <person name="Vacquier V.D."/>
        </authorList>
    </citation>
    <scope>NUCLEOTIDE SEQUENCE [LARGE SCALE GENOMIC DNA]</scope>
    <source>
        <strain evidence="1 2">DSM 22694</strain>
    </source>
</reference>
<dbReference type="Proteomes" id="UP000186110">
    <property type="component" value="Chromosome"/>
</dbReference>
<organism evidence="1 2">
    <name type="scientific">Rhodoferax saidenbachensis</name>
    <dbReference type="NCBI Taxonomy" id="1484693"/>
    <lineage>
        <taxon>Bacteria</taxon>
        <taxon>Pseudomonadati</taxon>
        <taxon>Pseudomonadota</taxon>
        <taxon>Betaproteobacteria</taxon>
        <taxon>Burkholderiales</taxon>
        <taxon>Comamonadaceae</taxon>
        <taxon>Rhodoferax</taxon>
    </lineage>
</organism>